<keyword evidence="1" id="KW-0472">Membrane</keyword>
<dbReference type="EMBL" id="JAIWYP010000016">
    <property type="protein sequence ID" value="KAH3694041.1"/>
    <property type="molecule type" value="Genomic_DNA"/>
</dbReference>
<evidence type="ECO:0000313" key="3">
    <source>
        <dbReference type="Proteomes" id="UP000828390"/>
    </source>
</evidence>
<dbReference type="AlphaFoldDB" id="A0A9D4B990"/>
<evidence type="ECO:0000256" key="1">
    <source>
        <dbReference type="SAM" id="Phobius"/>
    </source>
</evidence>
<keyword evidence="3" id="KW-1185">Reference proteome</keyword>
<keyword evidence="1" id="KW-1133">Transmembrane helix</keyword>
<name>A0A9D4B990_DREPO</name>
<accession>A0A9D4B990</accession>
<proteinExistence type="predicted"/>
<sequence length="484" mass="53081">MAVHVNVISMLSKPLFHVNVPCATTVEVNCTDIDNAYGIWRFFKESLEKYGQNMLKVVFNETACSQVYLSTINTAQCKCLHRTGVTCTITDDNMVNIGDQWYCTKSTLSTGSTDFSNDVTLTIPDRLECTTTTLTTQIAKVESTMITNIDNETGTVTATAEMPSNAKKLGPEKSTKTESVIVNTTNSANSTEENKSEESIAKQNISVTQLAVIICGPFVLFVIGLVVLVFRKKLCSCSRGKHNLTMLNKENNSVEGNINVTIVSNNATSSNPTSSWMEPVSTHSEAGLNTKRQCAQHGDEQQDLGIEDCIDDDPSYSRVLDVATHRDGIAVNNAVAENDNATVQHNAIDANILQMPLQENTYVHYHEISEVSTVDINLAVDYQNIEIDIADIHERDGNLSTSTMKLGSIIQLLHMTENDPSTSWVGKPLQKDPLPIVFMALAEMTISDVDVTGSNILRADVEGACYENLDPESRDDKSQYTSLV</sequence>
<keyword evidence="1" id="KW-0812">Transmembrane</keyword>
<organism evidence="2 3">
    <name type="scientific">Dreissena polymorpha</name>
    <name type="common">Zebra mussel</name>
    <name type="synonym">Mytilus polymorpha</name>
    <dbReference type="NCBI Taxonomy" id="45954"/>
    <lineage>
        <taxon>Eukaryota</taxon>
        <taxon>Metazoa</taxon>
        <taxon>Spiralia</taxon>
        <taxon>Lophotrochozoa</taxon>
        <taxon>Mollusca</taxon>
        <taxon>Bivalvia</taxon>
        <taxon>Autobranchia</taxon>
        <taxon>Heteroconchia</taxon>
        <taxon>Euheterodonta</taxon>
        <taxon>Imparidentia</taxon>
        <taxon>Neoheterodontei</taxon>
        <taxon>Myida</taxon>
        <taxon>Dreissenoidea</taxon>
        <taxon>Dreissenidae</taxon>
        <taxon>Dreissena</taxon>
    </lineage>
</organism>
<dbReference type="Proteomes" id="UP000828390">
    <property type="component" value="Unassembled WGS sequence"/>
</dbReference>
<protein>
    <submittedName>
        <fullName evidence="2">Uncharacterized protein</fullName>
    </submittedName>
</protein>
<reference evidence="2" key="1">
    <citation type="journal article" date="2019" name="bioRxiv">
        <title>The Genome of the Zebra Mussel, Dreissena polymorpha: A Resource for Invasive Species Research.</title>
        <authorList>
            <person name="McCartney M.A."/>
            <person name="Auch B."/>
            <person name="Kono T."/>
            <person name="Mallez S."/>
            <person name="Zhang Y."/>
            <person name="Obille A."/>
            <person name="Becker A."/>
            <person name="Abrahante J.E."/>
            <person name="Garbe J."/>
            <person name="Badalamenti J.P."/>
            <person name="Herman A."/>
            <person name="Mangelson H."/>
            <person name="Liachko I."/>
            <person name="Sullivan S."/>
            <person name="Sone E.D."/>
            <person name="Koren S."/>
            <person name="Silverstein K.A.T."/>
            <person name="Beckman K.B."/>
            <person name="Gohl D.M."/>
        </authorList>
    </citation>
    <scope>NUCLEOTIDE SEQUENCE</scope>
    <source>
        <strain evidence="2">Duluth1</strain>
        <tissue evidence="2">Whole animal</tissue>
    </source>
</reference>
<feature type="transmembrane region" description="Helical" evidence="1">
    <location>
        <begin position="210"/>
        <end position="230"/>
    </location>
</feature>
<reference evidence="2" key="2">
    <citation type="submission" date="2020-11" db="EMBL/GenBank/DDBJ databases">
        <authorList>
            <person name="McCartney M.A."/>
            <person name="Auch B."/>
            <person name="Kono T."/>
            <person name="Mallez S."/>
            <person name="Becker A."/>
            <person name="Gohl D.M."/>
            <person name="Silverstein K.A.T."/>
            <person name="Koren S."/>
            <person name="Bechman K.B."/>
            <person name="Herman A."/>
            <person name="Abrahante J.E."/>
            <person name="Garbe J."/>
        </authorList>
    </citation>
    <scope>NUCLEOTIDE SEQUENCE</scope>
    <source>
        <strain evidence="2">Duluth1</strain>
        <tissue evidence="2">Whole animal</tissue>
    </source>
</reference>
<gene>
    <name evidence="2" type="ORF">DPMN_081480</name>
</gene>
<evidence type="ECO:0000313" key="2">
    <source>
        <dbReference type="EMBL" id="KAH3694041.1"/>
    </source>
</evidence>
<comment type="caution">
    <text evidence="2">The sequence shown here is derived from an EMBL/GenBank/DDBJ whole genome shotgun (WGS) entry which is preliminary data.</text>
</comment>